<feature type="transmembrane region" description="Helical" evidence="2">
    <location>
        <begin position="6"/>
        <end position="23"/>
    </location>
</feature>
<feature type="compositionally biased region" description="Acidic residues" evidence="1">
    <location>
        <begin position="47"/>
        <end position="58"/>
    </location>
</feature>
<evidence type="ECO:0000256" key="2">
    <source>
        <dbReference type="SAM" id="Phobius"/>
    </source>
</evidence>
<keyword evidence="4" id="KW-1185">Reference proteome</keyword>
<reference evidence="3 4" key="1">
    <citation type="submission" date="2017-08" db="EMBL/GenBank/DDBJ databases">
        <title>Halovibrio sewagensis sp. nov., isolated from wastewater of high salinity.</title>
        <authorList>
            <person name="Dong X."/>
            <person name="Zhang G."/>
        </authorList>
    </citation>
    <scope>NUCLEOTIDE SEQUENCE [LARGE SCALE GENOMIC DNA]</scope>
    <source>
        <strain evidence="3 4">YL5-2</strain>
    </source>
</reference>
<name>A0A2A2F703_9GAMM</name>
<accession>A0A2A2F703</accession>
<keyword evidence="2" id="KW-1133">Transmembrane helix</keyword>
<organism evidence="3 4">
    <name type="scientific">Halovibrio salipaludis</name>
    <dbReference type="NCBI Taxonomy" id="2032626"/>
    <lineage>
        <taxon>Bacteria</taxon>
        <taxon>Pseudomonadati</taxon>
        <taxon>Pseudomonadota</taxon>
        <taxon>Gammaproteobacteria</taxon>
        <taxon>Oceanospirillales</taxon>
        <taxon>Halomonadaceae</taxon>
        <taxon>Halovibrio</taxon>
    </lineage>
</organism>
<dbReference type="Proteomes" id="UP000218896">
    <property type="component" value="Unassembled WGS sequence"/>
</dbReference>
<dbReference type="AlphaFoldDB" id="A0A2A2F703"/>
<evidence type="ECO:0000256" key="1">
    <source>
        <dbReference type="SAM" id="MobiDB-lite"/>
    </source>
</evidence>
<dbReference type="OrthoDB" id="6184284at2"/>
<comment type="caution">
    <text evidence="3">The sequence shown here is derived from an EMBL/GenBank/DDBJ whole genome shotgun (WGS) entry which is preliminary data.</text>
</comment>
<evidence type="ECO:0000313" key="3">
    <source>
        <dbReference type="EMBL" id="PAU80457.1"/>
    </source>
</evidence>
<dbReference type="EMBL" id="NSKD01000003">
    <property type="protein sequence ID" value="PAU80457.1"/>
    <property type="molecule type" value="Genomic_DNA"/>
</dbReference>
<dbReference type="InterPro" id="IPR021550">
    <property type="entry name" value="DUF2897"/>
</dbReference>
<evidence type="ECO:0000313" key="4">
    <source>
        <dbReference type="Proteomes" id="UP000218896"/>
    </source>
</evidence>
<feature type="region of interest" description="Disordered" evidence="1">
    <location>
        <begin position="34"/>
        <end position="58"/>
    </location>
</feature>
<sequence length="58" mass="6972">MSATEWIIFILVIGSMLGGLFWLRDSARNLNMSSEQMERIRKRKAELEEEERQQEEER</sequence>
<dbReference type="RefSeq" id="WP_095617298.1">
    <property type="nucleotide sequence ID" value="NZ_NSKD01000003.1"/>
</dbReference>
<keyword evidence="2" id="KW-0812">Transmembrane</keyword>
<dbReference type="Pfam" id="PF11446">
    <property type="entry name" value="DUF2897"/>
    <property type="match status" value="1"/>
</dbReference>
<keyword evidence="2" id="KW-0472">Membrane</keyword>
<gene>
    <name evidence="3" type="ORF">CK501_08405</name>
</gene>
<proteinExistence type="predicted"/>
<protein>
    <submittedName>
        <fullName evidence="3">DUF2897 domain-containing protein</fullName>
    </submittedName>
</protein>